<name>A0A8H5F6M3_9AGAR</name>
<protein>
    <submittedName>
        <fullName evidence="1">Uncharacterized protein</fullName>
    </submittedName>
</protein>
<dbReference type="AlphaFoldDB" id="A0A8H5F6M3"/>
<dbReference type="Proteomes" id="UP000567179">
    <property type="component" value="Unassembled WGS sequence"/>
</dbReference>
<comment type="caution">
    <text evidence="1">The sequence shown here is derived from an EMBL/GenBank/DDBJ whole genome shotgun (WGS) entry which is preliminary data.</text>
</comment>
<evidence type="ECO:0000313" key="2">
    <source>
        <dbReference type="Proteomes" id="UP000567179"/>
    </source>
</evidence>
<reference evidence="1 2" key="1">
    <citation type="journal article" date="2020" name="ISME J.">
        <title>Uncovering the hidden diversity of litter-decomposition mechanisms in mushroom-forming fungi.</title>
        <authorList>
            <person name="Floudas D."/>
            <person name="Bentzer J."/>
            <person name="Ahren D."/>
            <person name="Johansson T."/>
            <person name="Persson P."/>
            <person name="Tunlid A."/>
        </authorList>
    </citation>
    <scope>NUCLEOTIDE SEQUENCE [LARGE SCALE GENOMIC DNA]</scope>
    <source>
        <strain evidence="1 2">CBS 101986</strain>
    </source>
</reference>
<sequence>MECEYAMRHPDVDYTSIVRAISLTVTKRDFQALHGLEIMDNLVIFEPLLPDKLSPDSPPARYLVLSDSTSDITSREFLQLFGNLPLLEFVSARGDRVVNPSIQGLKIRSPQVNLDDEYVLFPGLKEITLRNTPTYVPMLEELYDNLVSRYETTWRLRKLCLRNCPTNCSVDQFR</sequence>
<accession>A0A8H5F6M3</accession>
<gene>
    <name evidence="1" type="ORF">D9619_010073</name>
</gene>
<proteinExistence type="predicted"/>
<keyword evidence="2" id="KW-1185">Reference proteome</keyword>
<dbReference type="EMBL" id="JAACJJ010000015">
    <property type="protein sequence ID" value="KAF5325168.1"/>
    <property type="molecule type" value="Genomic_DNA"/>
</dbReference>
<evidence type="ECO:0000313" key="1">
    <source>
        <dbReference type="EMBL" id="KAF5325168.1"/>
    </source>
</evidence>
<organism evidence="1 2">
    <name type="scientific">Psilocybe cf. subviscida</name>
    <dbReference type="NCBI Taxonomy" id="2480587"/>
    <lineage>
        <taxon>Eukaryota</taxon>
        <taxon>Fungi</taxon>
        <taxon>Dikarya</taxon>
        <taxon>Basidiomycota</taxon>
        <taxon>Agaricomycotina</taxon>
        <taxon>Agaricomycetes</taxon>
        <taxon>Agaricomycetidae</taxon>
        <taxon>Agaricales</taxon>
        <taxon>Agaricineae</taxon>
        <taxon>Strophariaceae</taxon>
        <taxon>Psilocybe</taxon>
    </lineage>
</organism>